<dbReference type="EMBL" id="SRKZ01000008">
    <property type="protein sequence ID" value="TGD77660.1"/>
    <property type="molecule type" value="Genomic_DNA"/>
</dbReference>
<dbReference type="RefSeq" id="WP_135532846.1">
    <property type="nucleotide sequence ID" value="NZ_SRKZ01000008.1"/>
</dbReference>
<evidence type="ECO:0008006" key="3">
    <source>
        <dbReference type="Google" id="ProtNLM"/>
    </source>
</evidence>
<dbReference type="OrthoDB" id="9835335at2"/>
<gene>
    <name evidence="1" type="ORF">EU557_23090</name>
</gene>
<reference evidence="1 2" key="1">
    <citation type="submission" date="2019-04" db="EMBL/GenBank/DDBJ databases">
        <authorList>
            <person name="Feng G."/>
            <person name="Zhang J."/>
            <person name="Zhu H."/>
        </authorList>
    </citation>
    <scope>NUCLEOTIDE SEQUENCE [LARGE SCALE GENOMIC DNA]</scope>
    <source>
        <strain evidence="1 2">JCM 19491</strain>
    </source>
</reference>
<sequence length="147" mass="16218">MRLVFVLLMVGSLMSCQKDSTAASAAALLPGDWYQQSVTFYHYDLEGRLRSEQTSPSGPHNKLMVTDSTIAYYSDISSGPGPGPTPGQWVVRRYSLQGDTIRYVNDGRPEVIKEISAHRLVLHHPGRAAITPGFSTGYSEHDATYTR</sequence>
<keyword evidence="2" id="KW-1185">Reference proteome</keyword>
<evidence type="ECO:0000313" key="1">
    <source>
        <dbReference type="EMBL" id="TGD77660.1"/>
    </source>
</evidence>
<evidence type="ECO:0000313" key="2">
    <source>
        <dbReference type="Proteomes" id="UP000298284"/>
    </source>
</evidence>
<dbReference type="PROSITE" id="PS51257">
    <property type="entry name" value="PROKAR_LIPOPROTEIN"/>
    <property type="match status" value="1"/>
</dbReference>
<accession>A0A4Z0ME72</accession>
<protein>
    <recommendedName>
        <fullName evidence="3">Lipocalin-like domain-containing protein</fullName>
    </recommendedName>
</protein>
<dbReference type="AlphaFoldDB" id="A0A4Z0ME72"/>
<name>A0A4Z0ME72_9BACT</name>
<dbReference type="Proteomes" id="UP000298284">
    <property type="component" value="Unassembled WGS sequence"/>
</dbReference>
<proteinExistence type="predicted"/>
<organism evidence="1 2">
    <name type="scientific">Hymenobacter wooponensis</name>
    <dbReference type="NCBI Taxonomy" id="1525360"/>
    <lineage>
        <taxon>Bacteria</taxon>
        <taxon>Pseudomonadati</taxon>
        <taxon>Bacteroidota</taxon>
        <taxon>Cytophagia</taxon>
        <taxon>Cytophagales</taxon>
        <taxon>Hymenobacteraceae</taxon>
        <taxon>Hymenobacter</taxon>
    </lineage>
</organism>
<comment type="caution">
    <text evidence="1">The sequence shown here is derived from an EMBL/GenBank/DDBJ whole genome shotgun (WGS) entry which is preliminary data.</text>
</comment>